<gene>
    <name evidence="1" type="ORF">Golob_012174</name>
</gene>
<comment type="caution">
    <text evidence="1">The sequence shown here is derived from an EMBL/GenBank/DDBJ whole genome shotgun (WGS) entry which is preliminary data.</text>
</comment>
<feature type="non-terminal residue" evidence="1">
    <location>
        <position position="174"/>
    </location>
</feature>
<evidence type="ECO:0000313" key="2">
    <source>
        <dbReference type="Proteomes" id="UP000593572"/>
    </source>
</evidence>
<feature type="non-terminal residue" evidence="1">
    <location>
        <position position="1"/>
    </location>
</feature>
<name>A0A7J8MRS7_9ROSI</name>
<organism evidence="1 2">
    <name type="scientific">Gossypium lobatum</name>
    <dbReference type="NCBI Taxonomy" id="34289"/>
    <lineage>
        <taxon>Eukaryota</taxon>
        <taxon>Viridiplantae</taxon>
        <taxon>Streptophyta</taxon>
        <taxon>Embryophyta</taxon>
        <taxon>Tracheophyta</taxon>
        <taxon>Spermatophyta</taxon>
        <taxon>Magnoliopsida</taxon>
        <taxon>eudicotyledons</taxon>
        <taxon>Gunneridae</taxon>
        <taxon>Pentapetalae</taxon>
        <taxon>rosids</taxon>
        <taxon>malvids</taxon>
        <taxon>Malvales</taxon>
        <taxon>Malvaceae</taxon>
        <taxon>Malvoideae</taxon>
        <taxon>Gossypium</taxon>
    </lineage>
</organism>
<accession>A0A7J8MRS7</accession>
<keyword evidence="2" id="KW-1185">Reference proteome</keyword>
<dbReference type="AlphaFoldDB" id="A0A7J8MRS7"/>
<dbReference type="EMBL" id="JABEZX010000009">
    <property type="protein sequence ID" value="MBA0567437.1"/>
    <property type="molecule type" value="Genomic_DNA"/>
</dbReference>
<proteinExistence type="predicted"/>
<sequence>NVGYEWQWFIWECERLTSNNIWERLDKRVSIPGWKYLFPTYSLKHCGHSILDHCPLLLNTCSGMASHGNFYQGFKFEAAWILEESCEGEVGRLWEMLKDRFLTDLGRLEGDDETLEELIITKMQLNLEIDKGERYREQRARTNWLRNGTREWELMLLNKSFARISQICLPPKSE</sequence>
<dbReference type="Proteomes" id="UP000593572">
    <property type="component" value="Unassembled WGS sequence"/>
</dbReference>
<dbReference type="PANTHER" id="PTHR33710">
    <property type="entry name" value="BNAC02G09200D PROTEIN"/>
    <property type="match status" value="1"/>
</dbReference>
<dbReference type="PANTHER" id="PTHR33710:SF62">
    <property type="entry name" value="DUF4283 DOMAIN PROTEIN"/>
    <property type="match status" value="1"/>
</dbReference>
<evidence type="ECO:0000313" key="1">
    <source>
        <dbReference type="EMBL" id="MBA0567437.1"/>
    </source>
</evidence>
<protein>
    <submittedName>
        <fullName evidence="1">Uncharacterized protein</fullName>
    </submittedName>
</protein>
<reference evidence="1 2" key="1">
    <citation type="journal article" date="2019" name="Genome Biol. Evol.">
        <title>Insights into the evolution of the New World diploid cottons (Gossypium, subgenus Houzingenia) based on genome sequencing.</title>
        <authorList>
            <person name="Grover C.E."/>
            <person name="Arick M.A. 2nd"/>
            <person name="Thrash A."/>
            <person name="Conover J.L."/>
            <person name="Sanders W.S."/>
            <person name="Peterson D.G."/>
            <person name="Frelichowski J.E."/>
            <person name="Scheffler J.A."/>
            <person name="Scheffler B.E."/>
            <person name="Wendel J.F."/>
        </authorList>
    </citation>
    <scope>NUCLEOTIDE SEQUENCE [LARGE SCALE GENOMIC DNA]</scope>
    <source>
        <strain evidence="1">157</strain>
        <tissue evidence="1">Leaf</tissue>
    </source>
</reference>